<dbReference type="EMBL" id="BJTZ01000001">
    <property type="protein sequence ID" value="GEK12021.1"/>
    <property type="molecule type" value="Genomic_DNA"/>
</dbReference>
<protein>
    <submittedName>
        <fullName evidence="1">Major capsid protein</fullName>
    </submittedName>
</protein>
<dbReference type="AlphaFoldDB" id="A0A510UFD7"/>
<gene>
    <name evidence="1" type="ORF">AFI02nite_00570</name>
</gene>
<name>A0A510UFD7_ALIFS</name>
<dbReference type="Proteomes" id="UP000321787">
    <property type="component" value="Unassembled WGS sequence"/>
</dbReference>
<evidence type="ECO:0000313" key="2">
    <source>
        <dbReference type="Proteomes" id="UP000321787"/>
    </source>
</evidence>
<dbReference type="RefSeq" id="WP_146860463.1">
    <property type="nucleotide sequence ID" value="NZ_BJTZ01000001.1"/>
</dbReference>
<accession>A0A510UFD7</accession>
<comment type="caution">
    <text evidence="1">The sequence shown here is derived from an EMBL/GenBank/DDBJ whole genome shotgun (WGS) entry which is preliminary data.</text>
</comment>
<sequence length="338" mass="36702">MFNAQASSFLQKYCESIAKAAVVAGVNPAELFAISPVIETKLRQAIVHSDSFLNLISVQSVDQIKGQVVDVGTGALLTGRVKDGRFRSKLGMDGNTYELVETDSCAAIKWATLTQWANSGSSGEFIKYMNAAITRNYALDMLRIGFHGIKISETTDPATNPNGEDVNKGWLTIAKEKAAAQVLPTAVLDVTGTTDGSYKTLDSLVNDLKNTTIHEVHRGSPDLVVLIGSDLVAAEQHRLLEAADTPSENKHAQSLATTVAGMKVYTPPFFKPTQVWITSLKNLQILTQKGTQWRKAKNEEDRKQFENSYLRMEGYAIGDLDKFAAIEDVTISDGTAGA</sequence>
<organism evidence="1 2">
    <name type="scientific">Aliivibrio fischeri</name>
    <name type="common">Vibrio fischeri</name>
    <dbReference type="NCBI Taxonomy" id="668"/>
    <lineage>
        <taxon>Bacteria</taxon>
        <taxon>Pseudomonadati</taxon>
        <taxon>Pseudomonadota</taxon>
        <taxon>Gammaproteobacteria</taxon>
        <taxon>Vibrionales</taxon>
        <taxon>Vibrionaceae</taxon>
        <taxon>Aliivibrio</taxon>
    </lineage>
</organism>
<reference evidence="1 2" key="1">
    <citation type="submission" date="2019-07" db="EMBL/GenBank/DDBJ databases">
        <title>Whole genome shotgun sequence of Aliivibrio fischeri NBRC 101058.</title>
        <authorList>
            <person name="Hosoyama A."/>
            <person name="Uohara A."/>
            <person name="Ohji S."/>
            <person name="Ichikawa N."/>
        </authorList>
    </citation>
    <scope>NUCLEOTIDE SEQUENCE [LARGE SCALE GENOMIC DNA]</scope>
    <source>
        <strain evidence="1 2">NBRC 101058</strain>
    </source>
</reference>
<dbReference type="NCBIfam" id="TIGR01551">
    <property type="entry name" value="major_capsid_P2"/>
    <property type="match status" value="1"/>
</dbReference>
<dbReference type="Pfam" id="PF05125">
    <property type="entry name" value="Phage_cap_P2"/>
    <property type="match status" value="1"/>
</dbReference>
<dbReference type="InterPro" id="IPR006441">
    <property type="entry name" value="Phage_P2_GpN"/>
</dbReference>
<proteinExistence type="predicted"/>
<evidence type="ECO:0000313" key="1">
    <source>
        <dbReference type="EMBL" id="GEK12021.1"/>
    </source>
</evidence>